<evidence type="ECO:0000313" key="5">
    <source>
        <dbReference type="Proteomes" id="UP001140949"/>
    </source>
</evidence>
<reference evidence="4" key="1">
    <citation type="journal article" date="2023" name="GigaByte">
        <title>Genome assembly of the bearded iris, Iris pallida Lam.</title>
        <authorList>
            <person name="Bruccoleri R.E."/>
            <person name="Oakeley E.J."/>
            <person name="Faust A.M.E."/>
            <person name="Altorfer M."/>
            <person name="Dessus-Babus S."/>
            <person name="Burckhardt D."/>
            <person name="Oertli M."/>
            <person name="Naumann U."/>
            <person name="Petersen F."/>
            <person name="Wong J."/>
        </authorList>
    </citation>
    <scope>NUCLEOTIDE SEQUENCE</scope>
    <source>
        <strain evidence="4">GSM-AAB239-AS_SAM_17_03QT</strain>
    </source>
</reference>
<evidence type="ECO:0000313" key="4">
    <source>
        <dbReference type="EMBL" id="KAJ6826200.1"/>
    </source>
</evidence>
<proteinExistence type="inferred from homology"/>
<protein>
    <submittedName>
        <fullName evidence="4">D-cysteine desulfhydrase 2, mitochondrial</fullName>
    </submittedName>
</protein>
<dbReference type="Proteomes" id="UP001140949">
    <property type="component" value="Unassembled WGS sequence"/>
</dbReference>
<dbReference type="EMBL" id="JANAVB010021000">
    <property type="protein sequence ID" value="KAJ6826200.1"/>
    <property type="molecule type" value="Genomic_DNA"/>
</dbReference>
<gene>
    <name evidence="4" type="ORF">M6B38_372295</name>
</gene>
<comment type="similarity">
    <text evidence="2">Belongs to the ACC deaminase/D-cysteine desulfhydrase family.</text>
</comment>
<accession>A0AAX6GBV1</accession>
<comment type="cofactor">
    <cofactor evidence="1">
        <name>pyridoxal 5'-phosphate</name>
        <dbReference type="ChEBI" id="CHEBI:597326"/>
    </cofactor>
</comment>
<sequence>MMRYHHAMGMSVFSPKLPLSSSSSSSIHSSSLLDVLNREWMLPSPSTHIHKVSLKKEPGSGFFSCSNDPNPNLLLLLHGRGGGGGEAGPGFFYVVRDDLLHPLVNGNKSRKLDALLPILQRHSATHTVSCGGCQSAHAAALAVSCAERGIKAHLLLRGEQPEIPTGYNLVSLMYGNVTYVPRSIYAQREQMLHKHAIEVAAGDGCVVRVDDILGSTSEARAEESSRKVVIVSEGAGDVVGLLGVVRLVRYLSQAHVFGKDQQINIVVDAGTGTTAIGLALGALYLGHASVESNCSNAC</sequence>
<dbReference type="InterPro" id="IPR027278">
    <property type="entry name" value="ACCD_DCysDesulf"/>
</dbReference>
<dbReference type="PANTHER" id="PTHR43780">
    <property type="entry name" value="1-AMINOCYCLOPROPANE-1-CARBOXYLATE DEAMINASE-RELATED"/>
    <property type="match status" value="1"/>
</dbReference>
<dbReference type="PANTHER" id="PTHR43780:SF7">
    <property type="entry name" value="D-CYSTEINE DESULFHYDRASE 2, MITOCHONDRIAL"/>
    <property type="match status" value="1"/>
</dbReference>
<evidence type="ECO:0000256" key="3">
    <source>
        <dbReference type="ARBA" id="ARBA00022898"/>
    </source>
</evidence>
<keyword evidence="3" id="KW-0663">Pyridoxal phosphate</keyword>
<evidence type="ECO:0000256" key="1">
    <source>
        <dbReference type="ARBA" id="ARBA00001933"/>
    </source>
</evidence>
<dbReference type="GO" id="GO:0019148">
    <property type="term" value="F:D-cysteine desulfhydrase activity"/>
    <property type="evidence" value="ECO:0007669"/>
    <property type="project" value="TreeGrafter"/>
</dbReference>
<name>A0AAX6GBV1_IRIPA</name>
<dbReference type="AlphaFoldDB" id="A0AAX6GBV1"/>
<comment type="caution">
    <text evidence="4">The sequence shown here is derived from an EMBL/GenBank/DDBJ whole genome shotgun (WGS) entry which is preliminary data.</text>
</comment>
<dbReference type="SUPFAM" id="SSF53686">
    <property type="entry name" value="Tryptophan synthase beta subunit-like PLP-dependent enzymes"/>
    <property type="match status" value="1"/>
</dbReference>
<evidence type="ECO:0000256" key="2">
    <source>
        <dbReference type="ARBA" id="ARBA00008639"/>
    </source>
</evidence>
<keyword evidence="5" id="KW-1185">Reference proteome</keyword>
<dbReference type="Gene3D" id="3.40.50.1100">
    <property type="match status" value="1"/>
</dbReference>
<organism evidence="4 5">
    <name type="scientific">Iris pallida</name>
    <name type="common">Sweet iris</name>
    <dbReference type="NCBI Taxonomy" id="29817"/>
    <lineage>
        <taxon>Eukaryota</taxon>
        <taxon>Viridiplantae</taxon>
        <taxon>Streptophyta</taxon>
        <taxon>Embryophyta</taxon>
        <taxon>Tracheophyta</taxon>
        <taxon>Spermatophyta</taxon>
        <taxon>Magnoliopsida</taxon>
        <taxon>Liliopsida</taxon>
        <taxon>Asparagales</taxon>
        <taxon>Iridaceae</taxon>
        <taxon>Iridoideae</taxon>
        <taxon>Irideae</taxon>
        <taxon>Iris</taxon>
    </lineage>
</organism>
<reference evidence="4" key="2">
    <citation type="submission" date="2023-04" db="EMBL/GenBank/DDBJ databases">
        <authorList>
            <person name="Bruccoleri R.E."/>
            <person name="Oakeley E.J."/>
            <person name="Faust A.-M."/>
            <person name="Dessus-Babus S."/>
            <person name="Altorfer M."/>
            <person name="Burckhardt D."/>
            <person name="Oertli M."/>
            <person name="Naumann U."/>
            <person name="Petersen F."/>
            <person name="Wong J."/>
        </authorList>
    </citation>
    <scope>NUCLEOTIDE SEQUENCE</scope>
    <source>
        <strain evidence="4">GSM-AAB239-AS_SAM_17_03QT</strain>
        <tissue evidence="4">Leaf</tissue>
    </source>
</reference>
<dbReference type="InterPro" id="IPR036052">
    <property type="entry name" value="TrpB-like_PALP_sf"/>
</dbReference>